<keyword evidence="6" id="KW-1185">Reference proteome</keyword>
<feature type="region of interest" description="Disordered" evidence="3">
    <location>
        <begin position="655"/>
        <end position="682"/>
    </location>
</feature>
<protein>
    <recommendedName>
        <fullName evidence="4">Zn(2)-C6 fungal-type domain-containing protein</fullName>
    </recommendedName>
</protein>
<gene>
    <name evidence="5" type="ORF">BDZ85DRAFT_269360</name>
</gene>
<evidence type="ECO:0000259" key="4">
    <source>
        <dbReference type="PROSITE" id="PS50048"/>
    </source>
</evidence>
<dbReference type="PROSITE" id="PS00463">
    <property type="entry name" value="ZN2_CY6_FUNGAL_1"/>
    <property type="match status" value="1"/>
</dbReference>
<dbReference type="InterPro" id="IPR001138">
    <property type="entry name" value="Zn2Cys6_DnaBD"/>
</dbReference>
<dbReference type="AlphaFoldDB" id="A0A6A6FZW9"/>
<feature type="region of interest" description="Disordered" evidence="3">
    <location>
        <begin position="41"/>
        <end position="82"/>
    </location>
</feature>
<dbReference type="GO" id="GO:0003677">
    <property type="term" value="F:DNA binding"/>
    <property type="evidence" value="ECO:0007669"/>
    <property type="project" value="InterPro"/>
</dbReference>
<organism evidence="5 6">
    <name type="scientific">Elsinoe ampelina</name>
    <dbReference type="NCBI Taxonomy" id="302913"/>
    <lineage>
        <taxon>Eukaryota</taxon>
        <taxon>Fungi</taxon>
        <taxon>Dikarya</taxon>
        <taxon>Ascomycota</taxon>
        <taxon>Pezizomycotina</taxon>
        <taxon>Dothideomycetes</taxon>
        <taxon>Dothideomycetidae</taxon>
        <taxon>Myriangiales</taxon>
        <taxon>Elsinoaceae</taxon>
        <taxon>Elsinoe</taxon>
    </lineage>
</organism>
<dbReference type="PANTHER" id="PTHR46910">
    <property type="entry name" value="TRANSCRIPTION FACTOR PDR1"/>
    <property type="match status" value="1"/>
</dbReference>
<reference evidence="6" key="1">
    <citation type="journal article" date="2020" name="Stud. Mycol.">
        <title>101 Dothideomycetes genomes: A test case for predicting lifestyles and emergence of pathogens.</title>
        <authorList>
            <person name="Haridas S."/>
            <person name="Albert R."/>
            <person name="Binder M."/>
            <person name="Bloem J."/>
            <person name="LaButti K."/>
            <person name="Salamov A."/>
            <person name="Andreopoulos B."/>
            <person name="Baker S."/>
            <person name="Barry K."/>
            <person name="Bills G."/>
            <person name="Bluhm B."/>
            <person name="Cannon C."/>
            <person name="Castanera R."/>
            <person name="Culley D."/>
            <person name="Daum C."/>
            <person name="Ezra D."/>
            <person name="Gonzalez J."/>
            <person name="Henrissat B."/>
            <person name="Kuo A."/>
            <person name="Liang C."/>
            <person name="Lipzen A."/>
            <person name="Lutzoni F."/>
            <person name="Magnuson J."/>
            <person name="Mondo S."/>
            <person name="Nolan M."/>
            <person name="Ohm R."/>
            <person name="Pangilinan J."/>
            <person name="Park H.-J."/>
            <person name="Ramirez L."/>
            <person name="Alfaro M."/>
            <person name="Sun H."/>
            <person name="Tritt A."/>
            <person name="Yoshinaga Y."/>
            <person name="Zwiers L.-H."/>
            <person name="Turgeon B."/>
            <person name="Goodwin S."/>
            <person name="Spatafora J."/>
            <person name="Crous P."/>
            <person name="Grigoriev I."/>
        </authorList>
    </citation>
    <scope>NUCLEOTIDE SEQUENCE [LARGE SCALE GENOMIC DNA]</scope>
    <source>
        <strain evidence="6">CECT 20119</strain>
    </source>
</reference>
<feature type="compositionally biased region" description="Polar residues" evidence="3">
    <location>
        <begin position="655"/>
        <end position="680"/>
    </location>
</feature>
<dbReference type="PANTHER" id="PTHR46910:SF5">
    <property type="entry name" value="ZN(II)2CYS6 TRANSCRIPTION FACTOR (EUROFUNG)"/>
    <property type="match status" value="1"/>
</dbReference>
<dbReference type="SMART" id="SM00066">
    <property type="entry name" value="GAL4"/>
    <property type="match status" value="1"/>
</dbReference>
<dbReference type="PROSITE" id="PS50048">
    <property type="entry name" value="ZN2_CY6_FUNGAL_2"/>
    <property type="match status" value="1"/>
</dbReference>
<sequence length="709" mass="77856">MQGPHTDLAAKACDRCRVKKLKCDRGSPCSICRERDLTCTKSPRVARPRRRHQPVSARNTGGTTSPRPQWEAAHGAGSLPTPSGATTCQGFEPAVARRTSSSAARPSISGFTGACTDGDERTSPRRQSPWNANRTVNSLAFVEGPTSLSAHSTMAMSFLDRVVVNDRQQGHDIDTRSLLHGLEQMVQAIRMHKVLTDEFSDMTRQTPSSDRRGSMPPIEASVAAIGKAQATEAVVLSFIETLLSGRGLSDLCLRVYFSNDHSEADYIILNAALRFFFDKSMTSDDDTAATKIAGEHQARCQKNLEMAILALPLHIVPTHEIVLALVLGAVHAVDVLKPHWAWTLITTAYQAAFSLGCHLRKGPSSTFSENANPAGLLFWVIYFIEKNLCLRLGRHSIIPDGEITVTLPGGSPGMEYARTVIQLAGVAGKIYKQLYGPEAQEALQQQQQLPVQELSQELQDVSARSQEALRVWLRFNKSPGWKDTIEFLSYSDTVLLHSLQTLIHRTSSTTSGAPSRMTSDCVESARLALACHASSPVVVAGTQSVFLSAYMSWFIILRPFTPFLVLFCNVLETGDQDDLGRMKRFVDSLKALDPDSEIARKHQRLFQVFYDVAMNYSELKSQTLLPHDGGADALLWHQEADAYLNAMGLWTTSEGGSNPAQGLDTNASGTGDGQSWQTTEPDPHTAYLPHWFQVSQQMTGLVDDEQFLL</sequence>
<dbReference type="EMBL" id="ML992522">
    <property type="protein sequence ID" value="KAF2218995.1"/>
    <property type="molecule type" value="Genomic_DNA"/>
</dbReference>
<feature type="domain" description="Zn(2)-C6 fungal-type" evidence="4">
    <location>
        <begin position="12"/>
        <end position="41"/>
    </location>
</feature>
<evidence type="ECO:0000313" key="5">
    <source>
        <dbReference type="EMBL" id="KAF2218995.1"/>
    </source>
</evidence>
<feature type="compositionally biased region" description="Basic residues" evidence="3">
    <location>
        <begin position="44"/>
        <end position="53"/>
    </location>
</feature>
<evidence type="ECO:0000313" key="6">
    <source>
        <dbReference type="Proteomes" id="UP000799538"/>
    </source>
</evidence>
<dbReference type="CDD" id="cd12148">
    <property type="entry name" value="fungal_TF_MHR"/>
    <property type="match status" value="1"/>
</dbReference>
<evidence type="ECO:0000256" key="3">
    <source>
        <dbReference type="SAM" id="MobiDB-lite"/>
    </source>
</evidence>
<dbReference type="InterPro" id="IPR036864">
    <property type="entry name" value="Zn2-C6_fun-type_DNA-bd_sf"/>
</dbReference>
<dbReference type="InterPro" id="IPR050987">
    <property type="entry name" value="AtrR-like"/>
</dbReference>
<keyword evidence="2" id="KW-0539">Nucleus</keyword>
<dbReference type="GO" id="GO:0008270">
    <property type="term" value="F:zinc ion binding"/>
    <property type="evidence" value="ECO:0007669"/>
    <property type="project" value="InterPro"/>
</dbReference>
<dbReference type="Pfam" id="PF00172">
    <property type="entry name" value="Zn_clus"/>
    <property type="match status" value="1"/>
</dbReference>
<dbReference type="Proteomes" id="UP000799538">
    <property type="component" value="Unassembled WGS sequence"/>
</dbReference>
<feature type="region of interest" description="Disordered" evidence="3">
    <location>
        <begin position="97"/>
        <end position="131"/>
    </location>
</feature>
<keyword evidence="1" id="KW-0479">Metal-binding</keyword>
<dbReference type="OrthoDB" id="103819at2759"/>
<dbReference type="Gene3D" id="4.10.240.10">
    <property type="entry name" value="Zn(2)-C6 fungal-type DNA-binding domain"/>
    <property type="match status" value="1"/>
</dbReference>
<feature type="compositionally biased region" description="Polar residues" evidence="3">
    <location>
        <begin position="56"/>
        <end position="67"/>
    </location>
</feature>
<dbReference type="GO" id="GO:0006351">
    <property type="term" value="P:DNA-templated transcription"/>
    <property type="evidence" value="ECO:0007669"/>
    <property type="project" value="InterPro"/>
</dbReference>
<proteinExistence type="predicted"/>
<dbReference type="CDD" id="cd00067">
    <property type="entry name" value="GAL4"/>
    <property type="match status" value="1"/>
</dbReference>
<dbReference type="SUPFAM" id="SSF57701">
    <property type="entry name" value="Zn2/Cys6 DNA-binding domain"/>
    <property type="match status" value="1"/>
</dbReference>
<dbReference type="Pfam" id="PF04082">
    <property type="entry name" value="Fungal_trans"/>
    <property type="match status" value="1"/>
</dbReference>
<feature type="compositionally biased region" description="Low complexity" evidence="3">
    <location>
        <begin position="97"/>
        <end position="109"/>
    </location>
</feature>
<dbReference type="GO" id="GO:0000981">
    <property type="term" value="F:DNA-binding transcription factor activity, RNA polymerase II-specific"/>
    <property type="evidence" value="ECO:0007669"/>
    <property type="project" value="InterPro"/>
</dbReference>
<evidence type="ECO:0000256" key="1">
    <source>
        <dbReference type="ARBA" id="ARBA00022723"/>
    </source>
</evidence>
<name>A0A6A6FZW9_9PEZI</name>
<accession>A0A6A6FZW9</accession>
<dbReference type="SMART" id="SM00906">
    <property type="entry name" value="Fungal_trans"/>
    <property type="match status" value="1"/>
</dbReference>
<evidence type="ECO:0000256" key="2">
    <source>
        <dbReference type="ARBA" id="ARBA00023242"/>
    </source>
</evidence>
<dbReference type="InterPro" id="IPR007219">
    <property type="entry name" value="XnlR_reg_dom"/>
</dbReference>